<dbReference type="EMBL" id="CAJJDM010000002">
    <property type="protein sequence ID" value="CAD8043892.1"/>
    <property type="molecule type" value="Genomic_DNA"/>
</dbReference>
<evidence type="ECO:0000313" key="3">
    <source>
        <dbReference type="Proteomes" id="UP000688137"/>
    </source>
</evidence>
<feature type="transmembrane region" description="Helical" evidence="1">
    <location>
        <begin position="7"/>
        <end position="26"/>
    </location>
</feature>
<comment type="caution">
    <text evidence="2">The sequence shown here is derived from an EMBL/GenBank/DDBJ whole genome shotgun (WGS) entry which is preliminary data.</text>
</comment>
<gene>
    <name evidence="2" type="ORF">PPRIM_AZ9-3.1.T0050547</name>
</gene>
<keyword evidence="1" id="KW-0472">Membrane</keyword>
<name>A0A8S1JN70_PARPR</name>
<organism evidence="2 3">
    <name type="scientific">Paramecium primaurelia</name>
    <dbReference type="NCBI Taxonomy" id="5886"/>
    <lineage>
        <taxon>Eukaryota</taxon>
        <taxon>Sar</taxon>
        <taxon>Alveolata</taxon>
        <taxon>Ciliophora</taxon>
        <taxon>Intramacronucleata</taxon>
        <taxon>Oligohymenophorea</taxon>
        <taxon>Peniculida</taxon>
        <taxon>Parameciidae</taxon>
        <taxon>Paramecium</taxon>
    </lineage>
</organism>
<reference evidence="2" key="1">
    <citation type="submission" date="2021-01" db="EMBL/GenBank/DDBJ databases">
        <authorList>
            <consortium name="Genoscope - CEA"/>
            <person name="William W."/>
        </authorList>
    </citation>
    <scope>NUCLEOTIDE SEQUENCE</scope>
</reference>
<dbReference type="AlphaFoldDB" id="A0A8S1JN70"/>
<dbReference type="Pfam" id="PF03034">
    <property type="entry name" value="PSS"/>
    <property type="match status" value="1"/>
</dbReference>
<keyword evidence="1" id="KW-0812">Transmembrane</keyword>
<proteinExistence type="predicted"/>
<evidence type="ECO:0000256" key="1">
    <source>
        <dbReference type="SAM" id="Phobius"/>
    </source>
</evidence>
<feature type="transmembrane region" description="Helical" evidence="1">
    <location>
        <begin position="257"/>
        <end position="276"/>
    </location>
</feature>
<evidence type="ECO:0000313" key="2">
    <source>
        <dbReference type="EMBL" id="CAD8043892.1"/>
    </source>
</evidence>
<dbReference type="GO" id="GO:0006659">
    <property type="term" value="P:phosphatidylserine biosynthetic process"/>
    <property type="evidence" value="ECO:0007669"/>
    <property type="project" value="InterPro"/>
</dbReference>
<sequence length="297" mass="36046">MNFHQQIFLIFTTVLLYLAYNIYQGFEIISKRSQFKPIDPFGNEYETIFRIQLWLSITFIVILVFLAFYNQKDDRYPVTKDIYKYDDNCNGLTLLIIQIIIIDVIDFLFLNFWSILDEIIEQSWQHKPPHQTMLVGSYIIRNLYLQNTVDLLKIHLIIHKNLKLFFLLLLKQQETFLNNFFLMNQLWVPPDCSMIVYRLLLWFMLEYQAFRELHNQITDQDLIISIKISNLFLLKIFKHQYLLNFSLIVVTYKMKSIFDYCWLIINIVSFGLWIKLKLKYIEIYTRVKKVKIQQKKD</sequence>
<accession>A0A8S1JN70</accession>
<feature type="transmembrane region" description="Helical" evidence="1">
    <location>
        <begin position="51"/>
        <end position="70"/>
    </location>
</feature>
<dbReference type="InterPro" id="IPR004277">
    <property type="entry name" value="PSS"/>
</dbReference>
<keyword evidence="3" id="KW-1185">Reference proteome</keyword>
<dbReference type="GO" id="GO:0106245">
    <property type="term" value="F:L-serine-phosphatidylethanolamine phosphatidyltransferase activity"/>
    <property type="evidence" value="ECO:0007669"/>
    <property type="project" value="InterPro"/>
</dbReference>
<dbReference type="Proteomes" id="UP000688137">
    <property type="component" value="Unassembled WGS sequence"/>
</dbReference>
<protein>
    <submittedName>
        <fullName evidence="2">Uncharacterized protein</fullName>
    </submittedName>
</protein>
<keyword evidence="1" id="KW-1133">Transmembrane helix</keyword>
<feature type="transmembrane region" description="Helical" evidence="1">
    <location>
        <begin position="91"/>
        <end position="116"/>
    </location>
</feature>